<feature type="compositionally biased region" description="Low complexity" evidence="1">
    <location>
        <begin position="20"/>
        <end position="30"/>
    </location>
</feature>
<evidence type="ECO:0000313" key="3">
    <source>
        <dbReference type="WBParaSite" id="MBELARI_LOCUS6758"/>
    </source>
</evidence>
<dbReference type="Proteomes" id="UP000887575">
    <property type="component" value="Unassembled WGS sequence"/>
</dbReference>
<feature type="compositionally biased region" description="Basic and acidic residues" evidence="1">
    <location>
        <begin position="45"/>
        <end position="58"/>
    </location>
</feature>
<organism evidence="2 3">
    <name type="scientific">Mesorhabditis belari</name>
    <dbReference type="NCBI Taxonomy" id="2138241"/>
    <lineage>
        <taxon>Eukaryota</taxon>
        <taxon>Metazoa</taxon>
        <taxon>Ecdysozoa</taxon>
        <taxon>Nematoda</taxon>
        <taxon>Chromadorea</taxon>
        <taxon>Rhabditida</taxon>
        <taxon>Rhabditina</taxon>
        <taxon>Rhabditomorpha</taxon>
        <taxon>Rhabditoidea</taxon>
        <taxon>Rhabditidae</taxon>
        <taxon>Mesorhabditinae</taxon>
        <taxon>Mesorhabditis</taxon>
    </lineage>
</organism>
<sequence>MGTSLPEISKKEIVKPTKFSSMRSSVPSTSTQNDLINPMVKTSPPKKENIFFRSKNDSPKPAPTPPTKASTSRESALLLKKSNPYKNSGTTLYRRKDSELKDRRLESRRQPFYHQQLKWRHRVQLPSLFRRSWTLAETIRKWKQEREKKAFCKTKISNDCYCP</sequence>
<keyword evidence="2" id="KW-1185">Reference proteome</keyword>
<dbReference type="WBParaSite" id="MBELARI_LOCUS6758">
    <property type="protein sequence ID" value="MBELARI_LOCUS6758"/>
    <property type="gene ID" value="MBELARI_LOCUS6758"/>
</dbReference>
<name>A0AAF3FJF4_9BILA</name>
<dbReference type="AlphaFoldDB" id="A0AAF3FJF4"/>
<evidence type="ECO:0000256" key="1">
    <source>
        <dbReference type="SAM" id="MobiDB-lite"/>
    </source>
</evidence>
<proteinExistence type="predicted"/>
<reference evidence="3" key="1">
    <citation type="submission" date="2024-02" db="UniProtKB">
        <authorList>
            <consortium name="WormBaseParasite"/>
        </authorList>
    </citation>
    <scope>IDENTIFICATION</scope>
</reference>
<evidence type="ECO:0000313" key="2">
    <source>
        <dbReference type="Proteomes" id="UP000887575"/>
    </source>
</evidence>
<accession>A0AAF3FJF4</accession>
<feature type="region of interest" description="Disordered" evidence="1">
    <location>
        <begin position="1"/>
        <end position="77"/>
    </location>
</feature>
<protein>
    <submittedName>
        <fullName evidence="3">Uncharacterized protein</fullName>
    </submittedName>
</protein>